<dbReference type="Gene3D" id="3.30.1380.10">
    <property type="match status" value="1"/>
</dbReference>
<reference evidence="2 3" key="1">
    <citation type="submission" date="2016-10" db="EMBL/GenBank/DDBJ databases">
        <authorList>
            <person name="Varghese N."/>
            <person name="Submissions S."/>
        </authorList>
    </citation>
    <scope>NUCLEOTIDE SEQUENCE [LARGE SCALE GENOMIC DNA]</scope>
    <source>
        <strain evidence="2 3">DSM 25353</strain>
    </source>
</reference>
<dbReference type="InterPro" id="IPR009045">
    <property type="entry name" value="Zn_M74/Hedgehog-like"/>
</dbReference>
<keyword evidence="3" id="KW-1185">Reference proteome</keyword>
<proteinExistence type="predicted"/>
<dbReference type="EMBL" id="FNNO01000003">
    <property type="protein sequence ID" value="SDW45793.1"/>
    <property type="molecule type" value="Genomic_DNA"/>
</dbReference>
<organism evidence="2 3">
    <name type="scientific">Hydrobacter penzbergensis</name>
    <dbReference type="NCBI Taxonomy" id="1235997"/>
    <lineage>
        <taxon>Bacteria</taxon>
        <taxon>Pseudomonadati</taxon>
        <taxon>Bacteroidota</taxon>
        <taxon>Chitinophagia</taxon>
        <taxon>Chitinophagales</taxon>
        <taxon>Chitinophagaceae</taxon>
        <taxon>Hydrobacter</taxon>
    </lineage>
</organism>
<evidence type="ECO:0000313" key="3">
    <source>
        <dbReference type="Proteomes" id="UP000198711"/>
    </source>
</evidence>
<name>A0A8X8IDW2_9BACT</name>
<dbReference type="SUPFAM" id="SSF55166">
    <property type="entry name" value="Hedgehog/DD-peptidase"/>
    <property type="match status" value="1"/>
</dbReference>
<comment type="caution">
    <text evidence="2">The sequence shown here is derived from an EMBL/GenBank/DDBJ whole genome shotgun (WGS) entry which is preliminary data.</text>
</comment>
<feature type="domain" description="Peptidase M15C" evidence="1">
    <location>
        <begin position="119"/>
        <end position="182"/>
    </location>
</feature>
<dbReference type="Proteomes" id="UP000198711">
    <property type="component" value="Unassembled WGS sequence"/>
</dbReference>
<dbReference type="Pfam" id="PF13539">
    <property type="entry name" value="Peptidase_M15_4"/>
    <property type="match status" value="1"/>
</dbReference>
<accession>A0A8X8IDW2</accession>
<protein>
    <submittedName>
        <fullName evidence="2">Peptidoglycan L-alanyl-D-glutamate endopeptidase CwlK</fullName>
    </submittedName>
</protein>
<sequence>MSYNAMKSDILFYQRFLQSNNLYMGKLDGIWGPLSDKADKTFRQMSSSIADEMGKFDERSEQNITTLLLPVQRIARRFLASVGNYDSIVKIISGTRTYQEQDKLYAQGRTIPNLPIVTNAKGGQSNHNFGLAWDIGLFEESGLYIEDDTKYQEIAELTLPHLSEIEWGGEWRRFKDYPHYQYRTSTDEIAAIRQRFEAGSVLA</sequence>
<dbReference type="RefSeq" id="WP_092722478.1">
    <property type="nucleotide sequence ID" value="NZ_FNNO01000003.1"/>
</dbReference>
<dbReference type="GO" id="GO:0008233">
    <property type="term" value="F:peptidase activity"/>
    <property type="evidence" value="ECO:0007669"/>
    <property type="project" value="InterPro"/>
</dbReference>
<evidence type="ECO:0000313" key="2">
    <source>
        <dbReference type="EMBL" id="SDW45793.1"/>
    </source>
</evidence>
<evidence type="ECO:0000259" key="1">
    <source>
        <dbReference type="Pfam" id="PF13539"/>
    </source>
</evidence>
<dbReference type="AlphaFoldDB" id="A0A8X8IDW2"/>
<dbReference type="InterPro" id="IPR039561">
    <property type="entry name" value="Peptidase_M15C"/>
</dbReference>
<dbReference type="CDD" id="cd14845">
    <property type="entry name" value="L-Ala-D-Glu_peptidase_like"/>
    <property type="match status" value="1"/>
</dbReference>
<gene>
    <name evidence="2" type="ORF">SAMN05444410_1036</name>
</gene>